<name>A0ACC1M6I2_9FUNG</name>
<organism evidence="1 2">
    <name type="scientific">Coemansia aciculifera</name>
    <dbReference type="NCBI Taxonomy" id="417176"/>
    <lineage>
        <taxon>Eukaryota</taxon>
        <taxon>Fungi</taxon>
        <taxon>Fungi incertae sedis</taxon>
        <taxon>Zoopagomycota</taxon>
        <taxon>Kickxellomycotina</taxon>
        <taxon>Kickxellomycetes</taxon>
        <taxon>Kickxellales</taxon>
        <taxon>Kickxellaceae</taxon>
        <taxon>Coemansia</taxon>
    </lineage>
</organism>
<gene>
    <name evidence="1" type="primary">MOT1</name>
    <name evidence="1" type="ORF">IWW38_001615</name>
</gene>
<dbReference type="EMBL" id="JANBVB010000097">
    <property type="protein sequence ID" value="KAJ2897751.1"/>
    <property type="molecule type" value="Genomic_DNA"/>
</dbReference>
<evidence type="ECO:0000313" key="1">
    <source>
        <dbReference type="EMBL" id="KAJ2897751.1"/>
    </source>
</evidence>
<dbReference type="Proteomes" id="UP001139981">
    <property type="component" value="Unassembled WGS sequence"/>
</dbReference>
<reference evidence="1" key="1">
    <citation type="submission" date="2022-07" db="EMBL/GenBank/DDBJ databases">
        <title>Phylogenomic reconstructions and comparative analyses of Kickxellomycotina fungi.</title>
        <authorList>
            <person name="Reynolds N.K."/>
            <person name="Stajich J.E."/>
            <person name="Barry K."/>
            <person name="Grigoriev I.V."/>
            <person name="Crous P."/>
            <person name="Smith M.E."/>
        </authorList>
    </citation>
    <scope>NUCLEOTIDE SEQUENCE</scope>
    <source>
        <strain evidence="1">CBS 190363</strain>
    </source>
</reference>
<comment type="caution">
    <text evidence="1">The sequence shown here is derived from an EMBL/GenBank/DDBJ whole genome shotgun (WGS) entry which is preliminary data.</text>
</comment>
<accession>A0ACC1M6I2</accession>
<keyword evidence="2" id="KW-1185">Reference proteome</keyword>
<sequence length="1881" mass="201658">MTSRLDRLVGLLDTGATPVVRSTAARQIGGIQRQHPTELFRLLERVYGYIGSKSWDTRVAAAQAFDAIAKEVGEWDPPPVAGGIAEKSNEDDMDDDSDLLSFAQYNVDSVLRNGRLLLGSAGKEYDDSGLEGLDGAARMAVQRAQMKKRLGIGAQFLDEDLIDDLDVVDTKRVKVEEKEEAAVVPSGSESAADIDMSKLSARERNRIKRKERMGGGGGARKKAPAKAEARAKAEVKAEAKAEEERPEAADAADADADKQMFSVPAGHWPFSAVVAALSVDLFAAAWEARHGAAMALREIFRSHGFGAGRRAGLSRGANDASNQRALEDAAVRLLCVFTLDRFGDYVADHVVAPVRETCAQALGVVSQFLAQPALVATQQALLSLVARGGQPGAGIWEARHAGLSGLRYVVAVRRDVAALLAGKTVDAALAGLADGDDDVRGVSAETLLPLVDALVMCQPARIADVVAGVWAAVADVTDDLAASAASVMALLARLAAHAEVRAQMAGLAELVPRLFPFFRHAIVAVRRAVLQTLLALAETDATDADDGAAWVTGGCLRLVFQNLVLEASDDVAQLSARLWAALVRRCAGSADRLPLLLAPADVAAMFRLAATPIGARLASELLVSGSRAASGHNTDAPMVNQDLGLVPREAVVRARVLAAVALGQLLAAWPAGAREAAFGALLAGALQSGWALQAQLASVVVEEYAMAARCGEGGNPMAEGPLVALAPDLLPALTAALGGGGADDTEFRDLDRALAQVRADCAVLLDSAVAEACVTPAEREEELMAAGAFSVAAAERICGPAFDSFAKRAPGEESRVVLGERRMRATSSIDYYVRLRQQLSVSTAAAEAAAVVAIGQLPSKLNSVLRSLMAAVKQEHSPLLQARAATAVARMAALCYGGGLEPRLTAPADKMVRNLATFVCADPWSTPVFAQRATQTESILMLEMVQREQHAAAKDGGSAAQMMAAAASASAQASQRKRRAAGGNAVKLDGEACAAAGAEIHVPLVSAASAAPLEEQERELAARLVVRGAEAAVTAIARLFGPDLMRSVPRLWECVTQPLAAVYGSVPEEKEKEVDEGKDAAQSIIDALRVLLALAPAVHCDLHDRLVGETLPWVLQALVSRYSSVRHMAARTLAELSAVAAPAAMRAFIQQSMPALADSTRTHRRQGVAEAVYYIIQRLGEAVLPYVTFLIVPVLGRMSDTDEQARLVCTNCFAQLLKLVPLEADIPDPPGFPPELVSQREHERKFLAQLIDPAKLEPFCIPVKVNATLRKYQQEGVDWLAFLNKYELHGVLCDDMGLGKTLQTICVVASDHFLQKKASSGQNRLLPSLVVCPPTLISHWEQEIGHYTHNSLQPLCYSGSPSERRPLIAQIASNSGGGDMVVIMSYDVVRNDIELLSGQHWNYIVLDEGHVIKNARTKLTLAVKRLRGRRRLILSGTPVQNNVVELWSLFDFLMPGFLGSERQFNELYARPILASRDAKQMSTAQVAGEAALKALHKQVLPFLMRRMKEDVLQDLPPKIIQDYYCELSPLQRFLYEEFAKSAVTGNLKKSLAMPGSSSASGEANGEDEAAKPPKNVPHVFQALQYLRKVCNHPALVLTPKHPLFARVDSELRARGADLHSLDIAPKMQALKELLNQCGIGLQQNGAPADGSGKSDGLLDESSLDSVSASHRVLIFCQHREMIERIEQDLFQRHMPAVTYMRVDGTVEARRRQQIVTRFNSDPSIDCLLLTTHVGGLGLNLTGADTVIFVEHDYNPAMDVQAMDRAHRIGQTRVVNVYRLITKDTLEEKIMGLQAFKLHMANTIVNQQNSSLASMNTDQLLDLFNVSSAAAPTKTAAAADDGAAAAGGKSVAKALEGLEELWDASQYEDEFNLDSFITSLQN</sequence>
<proteinExistence type="predicted"/>
<protein>
    <submittedName>
        <fullName evidence="1">TATA-binding protein-associated factor mot1</fullName>
    </submittedName>
</protein>
<evidence type="ECO:0000313" key="2">
    <source>
        <dbReference type="Proteomes" id="UP001139981"/>
    </source>
</evidence>